<reference evidence="1" key="2">
    <citation type="journal article" date="2023" name="Infect Dis Poverty">
        <title>Chromosome-scale genome of the human blood fluke Schistosoma mekongi and its implications for public health.</title>
        <authorList>
            <person name="Zhou M."/>
            <person name="Xu L."/>
            <person name="Xu D."/>
            <person name="Chen W."/>
            <person name="Khan J."/>
            <person name="Hu Y."/>
            <person name="Huang H."/>
            <person name="Wei H."/>
            <person name="Zhang Y."/>
            <person name="Chusongsang P."/>
            <person name="Tanasarnprasert K."/>
            <person name="Hu X."/>
            <person name="Limpanont Y."/>
            <person name="Lv Z."/>
        </authorList>
    </citation>
    <scope>NUCLEOTIDE SEQUENCE</scope>
    <source>
        <strain evidence="1">LV_2022a</strain>
    </source>
</reference>
<dbReference type="Proteomes" id="UP001292079">
    <property type="component" value="Unassembled WGS sequence"/>
</dbReference>
<accession>A0AAE2D494</accession>
<protein>
    <submittedName>
        <fullName evidence="1">Uncharacterized protein</fullName>
    </submittedName>
</protein>
<name>A0AAE2D494_SCHME</name>
<dbReference type="AlphaFoldDB" id="A0AAE2D494"/>
<evidence type="ECO:0000313" key="2">
    <source>
        <dbReference type="Proteomes" id="UP001292079"/>
    </source>
</evidence>
<reference evidence="1" key="1">
    <citation type="submission" date="2022-04" db="EMBL/GenBank/DDBJ databases">
        <authorList>
            <person name="Xu L."/>
            <person name="Lv Z."/>
        </authorList>
    </citation>
    <scope>NUCLEOTIDE SEQUENCE</scope>
    <source>
        <strain evidence="1">LV_2022a</strain>
    </source>
</reference>
<comment type="caution">
    <text evidence="1">The sequence shown here is derived from an EMBL/GenBank/DDBJ whole genome shotgun (WGS) entry which is preliminary data.</text>
</comment>
<sequence length="81" mass="9317">MHFDEYTNHFDDINESVYSLHGGGQTSSYYIPAQTIVHESYNSDELTTLNHDRPHAVYIAEDDINNMSYNGNNNAFEMINL</sequence>
<gene>
    <name evidence="1" type="ORF">MN116_006293</name>
</gene>
<organism evidence="1 2">
    <name type="scientific">Schistosoma mekongi</name>
    <name type="common">Parasitic worm</name>
    <dbReference type="NCBI Taxonomy" id="38744"/>
    <lineage>
        <taxon>Eukaryota</taxon>
        <taxon>Metazoa</taxon>
        <taxon>Spiralia</taxon>
        <taxon>Lophotrochozoa</taxon>
        <taxon>Platyhelminthes</taxon>
        <taxon>Trematoda</taxon>
        <taxon>Digenea</taxon>
        <taxon>Strigeidida</taxon>
        <taxon>Schistosomatoidea</taxon>
        <taxon>Schistosomatidae</taxon>
        <taxon>Schistosoma</taxon>
    </lineage>
</organism>
<evidence type="ECO:0000313" key="1">
    <source>
        <dbReference type="EMBL" id="KAK4470771.1"/>
    </source>
</evidence>
<keyword evidence="2" id="KW-1185">Reference proteome</keyword>
<proteinExistence type="predicted"/>
<dbReference type="EMBL" id="JALJAT010000004">
    <property type="protein sequence ID" value="KAK4470771.1"/>
    <property type="molecule type" value="Genomic_DNA"/>
</dbReference>